<protein>
    <submittedName>
        <fullName evidence="2">GNAT family acetyltransferase</fullName>
    </submittedName>
</protein>
<dbReference type="SUPFAM" id="SSF55729">
    <property type="entry name" value="Acyl-CoA N-acyltransferases (Nat)"/>
    <property type="match status" value="1"/>
</dbReference>
<reference evidence="2 3" key="1">
    <citation type="journal article" date="2015" name="Genome Announc.">
        <title>Expanding the biotechnology potential of lactobacilli through comparative genomics of 213 strains and associated genera.</title>
        <authorList>
            <person name="Sun Z."/>
            <person name="Harris H.M."/>
            <person name="McCann A."/>
            <person name="Guo C."/>
            <person name="Argimon S."/>
            <person name="Zhang W."/>
            <person name="Yang X."/>
            <person name="Jeffery I.B."/>
            <person name="Cooney J.C."/>
            <person name="Kagawa T.F."/>
            <person name="Liu W."/>
            <person name="Song Y."/>
            <person name="Salvetti E."/>
            <person name="Wrobel A."/>
            <person name="Rasinkangas P."/>
            <person name="Parkhill J."/>
            <person name="Rea M.C."/>
            <person name="O'Sullivan O."/>
            <person name="Ritari J."/>
            <person name="Douillard F.P."/>
            <person name="Paul Ross R."/>
            <person name="Yang R."/>
            <person name="Briner A.E."/>
            <person name="Felis G.E."/>
            <person name="de Vos W.M."/>
            <person name="Barrangou R."/>
            <person name="Klaenhammer T.R."/>
            <person name="Caufield P.W."/>
            <person name="Cui Y."/>
            <person name="Zhang H."/>
            <person name="O'Toole P.W."/>
        </authorList>
    </citation>
    <scope>NUCLEOTIDE SEQUENCE [LARGE SCALE GENOMIC DNA]</scope>
    <source>
        <strain evidence="2 3">DSM 14421</strain>
    </source>
</reference>
<dbReference type="STRING" id="1423739.FC85_GL000180"/>
<organism evidence="2 3">
    <name type="scientific">Lentilactobacillus diolivorans DSM 14421</name>
    <dbReference type="NCBI Taxonomy" id="1423739"/>
    <lineage>
        <taxon>Bacteria</taxon>
        <taxon>Bacillati</taxon>
        <taxon>Bacillota</taxon>
        <taxon>Bacilli</taxon>
        <taxon>Lactobacillales</taxon>
        <taxon>Lactobacillaceae</taxon>
        <taxon>Lentilactobacillus</taxon>
    </lineage>
</organism>
<name>A0A0R1SKH0_9LACO</name>
<dbReference type="EMBL" id="AZEY01000068">
    <property type="protein sequence ID" value="KRL65355.1"/>
    <property type="molecule type" value="Genomic_DNA"/>
</dbReference>
<dbReference type="CDD" id="cd04301">
    <property type="entry name" value="NAT_SF"/>
    <property type="match status" value="1"/>
</dbReference>
<keyword evidence="2" id="KW-0808">Transferase</keyword>
<dbReference type="InterPro" id="IPR016181">
    <property type="entry name" value="Acyl_CoA_acyltransferase"/>
</dbReference>
<sequence>MAIRIEEVHSDKQRYLPLLELADPDVHMIKSYLEISTLFKICSEDELIGVAVILIDDKVAEIKNIGLEEQWQGKGIGSQALEKLIDYCVDQDCQVMMVGTANSSIDNFAFYQKSGFRFVQIIPNFFRQYQNPIYENGIRALDMLVLEREI</sequence>
<accession>A0A0R1SKH0</accession>
<dbReference type="RefSeq" id="WP_057864776.1">
    <property type="nucleotide sequence ID" value="NZ_AZEY01000068.1"/>
</dbReference>
<evidence type="ECO:0000259" key="1">
    <source>
        <dbReference type="PROSITE" id="PS51186"/>
    </source>
</evidence>
<dbReference type="Pfam" id="PF00583">
    <property type="entry name" value="Acetyltransf_1"/>
    <property type="match status" value="1"/>
</dbReference>
<feature type="domain" description="N-acetyltransferase" evidence="1">
    <location>
        <begin position="1"/>
        <end position="148"/>
    </location>
</feature>
<dbReference type="AlphaFoldDB" id="A0A0R1SKH0"/>
<gene>
    <name evidence="2" type="ORF">FC85_GL000180</name>
</gene>
<dbReference type="Gene3D" id="3.40.630.30">
    <property type="match status" value="1"/>
</dbReference>
<proteinExistence type="predicted"/>
<dbReference type="InterPro" id="IPR000182">
    <property type="entry name" value="GNAT_dom"/>
</dbReference>
<dbReference type="GO" id="GO:0016747">
    <property type="term" value="F:acyltransferase activity, transferring groups other than amino-acyl groups"/>
    <property type="evidence" value="ECO:0007669"/>
    <property type="project" value="InterPro"/>
</dbReference>
<comment type="caution">
    <text evidence="2">The sequence shown here is derived from an EMBL/GenBank/DDBJ whole genome shotgun (WGS) entry which is preliminary data.</text>
</comment>
<dbReference type="PROSITE" id="PS51186">
    <property type="entry name" value="GNAT"/>
    <property type="match status" value="1"/>
</dbReference>
<evidence type="ECO:0000313" key="3">
    <source>
        <dbReference type="Proteomes" id="UP000052013"/>
    </source>
</evidence>
<evidence type="ECO:0000313" key="2">
    <source>
        <dbReference type="EMBL" id="KRL65355.1"/>
    </source>
</evidence>
<dbReference type="Proteomes" id="UP000052013">
    <property type="component" value="Unassembled WGS sequence"/>
</dbReference>
<dbReference type="PATRIC" id="fig|1423739.3.peg.189"/>